<organism evidence="1 2">
    <name type="scientific">Actinophytocola xanthii</name>
    <dbReference type="NCBI Taxonomy" id="1912961"/>
    <lineage>
        <taxon>Bacteria</taxon>
        <taxon>Bacillati</taxon>
        <taxon>Actinomycetota</taxon>
        <taxon>Actinomycetes</taxon>
        <taxon>Pseudonocardiales</taxon>
        <taxon>Pseudonocardiaceae</taxon>
    </lineage>
</organism>
<dbReference type="Proteomes" id="UP000185596">
    <property type="component" value="Unassembled WGS sequence"/>
</dbReference>
<dbReference type="EMBL" id="MSIE01000054">
    <property type="protein sequence ID" value="OLF13546.1"/>
    <property type="molecule type" value="Genomic_DNA"/>
</dbReference>
<comment type="caution">
    <text evidence="1">The sequence shown here is derived from an EMBL/GenBank/DDBJ whole genome shotgun (WGS) entry which is preliminary data.</text>
</comment>
<evidence type="ECO:0008006" key="3">
    <source>
        <dbReference type="Google" id="ProtNLM"/>
    </source>
</evidence>
<name>A0A1Q8CGR5_9PSEU</name>
<reference evidence="1 2" key="1">
    <citation type="submission" date="2016-12" db="EMBL/GenBank/DDBJ databases">
        <title>The draft genome sequence of Actinophytocola sp. 11-183.</title>
        <authorList>
            <person name="Wang W."/>
            <person name="Yuan L."/>
        </authorList>
    </citation>
    <scope>NUCLEOTIDE SEQUENCE [LARGE SCALE GENOMIC DNA]</scope>
    <source>
        <strain evidence="1 2">11-183</strain>
    </source>
</reference>
<accession>A0A1Q8CGR5</accession>
<sequence>MNDFDFLTGTWNVANRRLTTWLVGSDEWDEFPGEARALSVWGGAANFDEITFPTRGYSGLTLRLYDREREEWSIHWSNSRTGQLDVPVVGRFGSDGVGTFFADEQHEGRPVRLRFIWSNITATTARWEQAYSPDGERTWETNWVMDFTRK</sequence>
<dbReference type="RefSeq" id="WP_075128563.1">
    <property type="nucleotide sequence ID" value="NZ_MSIE01000054.1"/>
</dbReference>
<dbReference type="AlphaFoldDB" id="A0A1Q8CGR5"/>
<evidence type="ECO:0000313" key="2">
    <source>
        <dbReference type="Proteomes" id="UP000185596"/>
    </source>
</evidence>
<dbReference type="STRING" id="1912961.BU204_26985"/>
<proteinExistence type="predicted"/>
<protein>
    <recommendedName>
        <fullName evidence="3">DUF1579 domain-containing protein</fullName>
    </recommendedName>
</protein>
<keyword evidence="2" id="KW-1185">Reference proteome</keyword>
<dbReference type="OrthoDB" id="9814791at2"/>
<gene>
    <name evidence="1" type="ORF">BU204_26985</name>
</gene>
<evidence type="ECO:0000313" key="1">
    <source>
        <dbReference type="EMBL" id="OLF13546.1"/>
    </source>
</evidence>